<dbReference type="InterPro" id="IPR019963">
    <property type="entry name" value="FL_hydrolase_MqnB"/>
</dbReference>
<dbReference type="GO" id="GO:0005829">
    <property type="term" value="C:cytosol"/>
    <property type="evidence" value="ECO:0007669"/>
    <property type="project" value="TreeGrafter"/>
</dbReference>
<proteinExistence type="inferred from homology"/>
<dbReference type="EC" id="3.2.2.26" evidence="1 2"/>
<dbReference type="Pfam" id="PF01048">
    <property type="entry name" value="PNP_UDP_1"/>
    <property type="match status" value="1"/>
</dbReference>
<accession>A0AAW4L6Y5</accession>
<dbReference type="InterPro" id="IPR035994">
    <property type="entry name" value="Nucleoside_phosphorylase_sf"/>
</dbReference>
<keyword evidence="4" id="KW-0326">Glycosidase</keyword>
<evidence type="ECO:0000256" key="1">
    <source>
        <dbReference type="HAMAP-Rule" id="MF_00991"/>
    </source>
</evidence>
<protein>
    <recommendedName>
        <fullName evidence="1 2">Futalosine hydrolase</fullName>
        <shortName evidence="1">FL hydrolase</shortName>
        <ecNumber evidence="1 2">3.2.2.26</ecNumber>
    </recommendedName>
    <alternativeName>
        <fullName evidence="1">Futalosine nucleosidase</fullName>
    </alternativeName>
    <alternativeName>
        <fullName evidence="1">Menaquinone biosynthetic enzyme MqnB</fullName>
    </alternativeName>
</protein>
<dbReference type="GO" id="GO:0019284">
    <property type="term" value="P:L-methionine salvage from S-adenosylmethionine"/>
    <property type="evidence" value="ECO:0007669"/>
    <property type="project" value="TreeGrafter"/>
</dbReference>
<dbReference type="NCBIfam" id="TIGR03664">
    <property type="entry name" value="fut_nucase"/>
    <property type="match status" value="1"/>
</dbReference>
<reference evidence="4 5" key="1">
    <citation type="submission" date="2021-05" db="EMBL/GenBank/DDBJ databases">
        <title>The draft genome of Geobacter pelophilus DSM 12255.</title>
        <authorList>
            <person name="Xu Z."/>
            <person name="Masuda Y."/>
            <person name="Itoh H."/>
            <person name="Senoo K."/>
        </authorList>
    </citation>
    <scope>NUCLEOTIDE SEQUENCE [LARGE SCALE GENOMIC DNA]</scope>
    <source>
        <strain evidence="4 5">DSM 12255</strain>
    </source>
</reference>
<gene>
    <name evidence="1 4" type="primary">mqnB</name>
    <name evidence="4" type="ORF">KI809_06895</name>
</gene>
<comment type="similarity">
    <text evidence="1">Belongs to the PNP/UDP phosphorylase family. Futalosine hydrolase subfamily.</text>
</comment>
<dbReference type="CDD" id="cd17766">
    <property type="entry name" value="futalosine_nucleosidase_MqnB"/>
    <property type="match status" value="1"/>
</dbReference>
<comment type="function">
    <text evidence="1">Catalyzes the hydrolysis of futalosine (FL) to dehypoxanthine futalosine (DHFL) and hypoxanthine, a step in the biosynthesis of menaquinone (MK, vitamin K2).</text>
</comment>
<dbReference type="GO" id="GO:0009234">
    <property type="term" value="P:menaquinone biosynthetic process"/>
    <property type="evidence" value="ECO:0007669"/>
    <property type="project" value="UniProtKB-UniRule"/>
</dbReference>
<comment type="catalytic activity">
    <reaction evidence="1">
        <text>futalosine + H2O = dehypoxanthine futalosine + hypoxanthine</text>
        <dbReference type="Rhea" id="RHEA:25904"/>
        <dbReference type="ChEBI" id="CHEBI:15377"/>
        <dbReference type="ChEBI" id="CHEBI:17368"/>
        <dbReference type="ChEBI" id="CHEBI:58863"/>
        <dbReference type="ChEBI" id="CHEBI:58864"/>
        <dbReference type="EC" id="3.2.2.26"/>
    </reaction>
</comment>
<dbReference type="PANTHER" id="PTHR46832">
    <property type="entry name" value="5'-METHYLTHIOADENOSINE/S-ADENOSYLHOMOCYSTEINE NUCLEOSIDASE"/>
    <property type="match status" value="1"/>
</dbReference>
<dbReference type="AlphaFoldDB" id="A0AAW4L6Y5"/>
<keyword evidence="1" id="KW-0474">Menaquinone biosynthesis</keyword>
<dbReference type="InterPro" id="IPR000845">
    <property type="entry name" value="Nucleoside_phosphorylase_d"/>
</dbReference>
<comment type="pathway">
    <text evidence="1">Quinol/quinone metabolism; menaquinone biosynthesis.</text>
</comment>
<sequence>MKPILVIASVVQEVSLLIRNMSCERVTDRGFPEVYTCRAGQRPIVIATSGIGKANAASITASLIMQWQPELVINTGCAGAYPEAGLKIGDLALAVSEIFGDEGVMTPSGWQGLEHIGIPMLEIKGERYFNEIPLSFSVAEKAGQLAVALDLPLRRGRFLTVSTCSGTEQRGRELCDRYSAPLCENMEGAAVALVALQHGVDCLEVRGVSNLVEDRDLSRWDIPFAVEQSQRFILKFLEGY</sequence>
<dbReference type="Proteomes" id="UP000811899">
    <property type="component" value="Unassembled WGS sequence"/>
</dbReference>
<keyword evidence="1 4" id="KW-0378">Hydrolase</keyword>
<evidence type="ECO:0000256" key="2">
    <source>
        <dbReference type="NCBIfam" id="TIGR03664"/>
    </source>
</evidence>
<dbReference type="HAMAP" id="MF_00991">
    <property type="entry name" value="MqnB"/>
    <property type="match status" value="1"/>
</dbReference>
<dbReference type="GO" id="GO:0008930">
    <property type="term" value="F:methylthioadenosine nucleosidase activity"/>
    <property type="evidence" value="ECO:0007669"/>
    <property type="project" value="TreeGrafter"/>
</dbReference>
<name>A0AAW4L6Y5_9BACT</name>
<dbReference type="PANTHER" id="PTHR46832:SF2">
    <property type="entry name" value="FUTALOSINE HYDROLASE"/>
    <property type="match status" value="1"/>
</dbReference>
<dbReference type="GO" id="GO:0009116">
    <property type="term" value="P:nucleoside metabolic process"/>
    <property type="evidence" value="ECO:0007669"/>
    <property type="project" value="InterPro"/>
</dbReference>
<dbReference type="SUPFAM" id="SSF53167">
    <property type="entry name" value="Purine and uridine phosphorylases"/>
    <property type="match status" value="1"/>
</dbReference>
<organism evidence="4 5">
    <name type="scientific">Geoanaerobacter pelophilus</name>
    <dbReference type="NCBI Taxonomy" id="60036"/>
    <lineage>
        <taxon>Bacteria</taxon>
        <taxon>Pseudomonadati</taxon>
        <taxon>Thermodesulfobacteriota</taxon>
        <taxon>Desulfuromonadia</taxon>
        <taxon>Geobacterales</taxon>
        <taxon>Geobacteraceae</taxon>
        <taxon>Geoanaerobacter</taxon>
    </lineage>
</organism>
<dbReference type="EMBL" id="JAHCVJ010000002">
    <property type="protein sequence ID" value="MBT0664026.1"/>
    <property type="molecule type" value="Genomic_DNA"/>
</dbReference>
<keyword evidence="5" id="KW-1185">Reference proteome</keyword>
<evidence type="ECO:0000259" key="3">
    <source>
        <dbReference type="Pfam" id="PF01048"/>
    </source>
</evidence>
<dbReference type="GO" id="GO:0008782">
    <property type="term" value="F:adenosylhomocysteine nucleosidase activity"/>
    <property type="evidence" value="ECO:0007669"/>
    <property type="project" value="TreeGrafter"/>
</dbReference>
<feature type="domain" description="Nucleoside phosphorylase" evidence="3">
    <location>
        <begin position="4"/>
        <end position="237"/>
    </location>
</feature>
<dbReference type="Gene3D" id="3.40.50.1580">
    <property type="entry name" value="Nucleoside phosphorylase domain"/>
    <property type="match status" value="1"/>
</dbReference>
<comment type="caution">
    <text evidence="4">The sequence shown here is derived from an EMBL/GenBank/DDBJ whole genome shotgun (WGS) entry which is preliminary data.</text>
</comment>
<evidence type="ECO:0000313" key="5">
    <source>
        <dbReference type="Proteomes" id="UP000811899"/>
    </source>
</evidence>
<evidence type="ECO:0000313" key="4">
    <source>
        <dbReference type="EMBL" id="MBT0664026.1"/>
    </source>
</evidence>